<name>A0ACC1MTT6_9APHY</name>
<evidence type="ECO:0000313" key="1">
    <source>
        <dbReference type="EMBL" id="KAJ2969671.1"/>
    </source>
</evidence>
<gene>
    <name evidence="1" type="ORF">NUW54_g12908</name>
</gene>
<sequence>MNMLINHPHITTAKAATAGVSLSPYVLLEVLEHLSPGRTHRPEDLYMEGPLAADKRHIRGRCLARIELVSRSVSALALDVLWAHVDDFGDLLSVFPSYDRKSAVLEKLTGFVVNELSTCYTLLLSPTIRILSLKVGLHIDLGTVRMVMQACQCTLSSLRHLTADEVTDVPDGAGRCRPPAIQAWSLAQLQSPRVVQEISLSADDLQALAALVRFEMPCPHAEEYARDAHAAARCIFPEAARARACWACWTCRGLHHDGLSSHSQNTCRDG</sequence>
<proteinExistence type="predicted"/>
<comment type="caution">
    <text evidence="1">The sequence shown here is derived from an EMBL/GenBank/DDBJ whole genome shotgun (WGS) entry which is preliminary data.</text>
</comment>
<dbReference type="Proteomes" id="UP001144978">
    <property type="component" value="Unassembled WGS sequence"/>
</dbReference>
<reference evidence="1" key="1">
    <citation type="submission" date="2022-08" db="EMBL/GenBank/DDBJ databases">
        <title>Genome Sequence of Pycnoporus sanguineus.</title>
        <authorList>
            <person name="Buettner E."/>
        </authorList>
    </citation>
    <scope>NUCLEOTIDE SEQUENCE</scope>
    <source>
        <strain evidence="1">CG-C14</strain>
    </source>
</reference>
<organism evidence="1 2">
    <name type="scientific">Trametes sanguinea</name>
    <dbReference type="NCBI Taxonomy" id="158606"/>
    <lineage>
        <taxon>Eukaryota</taxon>
        <taxon>Fungi</taxon>
        <taxon>Dikarya</taxon>
        <taxon>Basidiomycota</taxon>
        <taxon>Agaricomycotina</taxon>
        <taxon>Agaricomycetes</taxon>
        <taxon>Polyporales</taxon>
        <taxon>Polyporaceae</taxon>
        <taxon>Trametes</taxon>
    </lineage>
</organism>
<dbReference type="EMBL" id="JANSHE010005711">
    <property type="protein sequence ID" value="KAJ2969671.1"/>
    <property type="molecule type" value="Genomic_DNA"/>
</dbReference>
<protein>
    <submittedName>
        <fullName evidence="1">Uncharacterized protein</fullName>
    </submittedName>
</protein>
<keyword evidence="2" id="KW-1185">Reference proteome</keyword>
<evidence type="ECO:0000313" key="2">
    <source>
        <dbReference type="Proteomes" id="UP001144978"/>
    </source>
</evidence>
<accession>A0ACC1MTT6</accession>